<organism evidence="1 2">
    <name type="scientific">Pseudomonas indica</name>
    <dbReference type="NCBI Taxonomy" id="137658"/>
    <lineage>
        <taxon>Bacteria</taxon>
        <taxon>Pseudomonadati</taxon>
        <taxon>Pseudomonadota</taxon>
        <taxon>Gammaproteobacteria</taxon>
        <taxon>Pseudomonadales</taxon>
        <taxon>Pseudomonadaceae</taxon>
        <taxon>Pseudomonas</taxon>
    </lineage>
</organism>
<dbReference type="STRING" id="137658.SAMN05216186_106115"/>
<dbReference type="Proteomes" id="UP000198706">
    <property type="component" value="Unassembled WGS sequence"/>
</dbReference>
<name>A0A1G9B315_9PSED</name>
<gene>
    <name evidence="1" type="ORF">SAMN05216186_106115</name>
</gene>
<sequence>MIHVVFDQVEGFRLLDEGAMLRFPWKRLSDDGAFVHRIPEGGWLDLERDAGNILPAAGAAEYLIVTQNECMSVIAYAEPAYEWVKSGAANTWTAV</sequence>
<evidence type="ECO:0000313" key="1">
    <source>
        <dbReference type="EMBL" id="SDK33474.1"/>
    </source>
</evidence>
<dbReference type="AlphaFoldDB" id="A0A1G9B315"/>
<reference evidence="1 2" key="1">
    <citation type="submission" date="2016-10" db="EMBL/GenBank/DDBJ databases">
        <authorList>
            <person name="de Groot N.N."/>
        </authorList>
    </citation>
    <scope>NUCLEOTIDE SEQUENCE [LARGE SCALE GENOMIC DNA]</scope>
    <source>
        <strain evidence="1 2">JCM 21544</strain>
    </source>
</reference>
<proteinExistence type="predicted"/>
<accession>A0A1G9B315</accession>
<dbReference type="EMBL" id="FNFD01000006">
    <property type="protein sequence ID" value="SDK33474.1"/>
    <property type="molecule type" value="Genomic_DNA"/>
</dbReference>
<keyword evidence="2" id="KW-1185">Reference proteome</keyword>
<protein>
    <submittedName>
        <fullName evidence="1">Uncharacterized protein</fullName>
    </submittedName>
</protein>
<evidence type="ECO:0000313" key="2">
    <source>
        <dbReference type="Proteomes" id="UP000198706"/>
    </source>
</evidence>